<name>H8GDD3_9PSEU</name>
<sequence length="130" mass="13809">MELSGSGEVENSPARLAARAEDAVRALTLRTSGPVDGDILASPGEMHEVLGSLRLLVDNLSRCLPEMATWLEQCLWCGRIGGQDPRAYGEVAESIFEVASALARAHRMGTALSREIQAAQSASSDLVVSE</sequence>
<dbReference type="EMBL" id="CM001466">
    <property type="protein sequence ID" value="EHY90863.1"/>
    <property type="molecule type" value="Genomic_DNA"/>
</dbReference>
<dbReference type="AlphaFoldDB" id="H8GDD3"/>
<evidence type="ECO:0000313" key="1">
    <source>
        <dbReference type="EMBL" id="EHY90863.1"/>
    </source>
</evidence>
<dbReference type="Proteomes" id="UP000004705">
    <property type="component" value="Chromosome"/>
</dbReference>
<gene>
    <name evidence="1" type="ORF">SacazDRAFT_04008</name>
</gene>
<organism evidence="1 2">
    <name type="scientific">Saccharomonospora azurea NA-128</name>
    <dbReference type="NCBI Taxonomy" id="882081"/>
    <lineage>
        <taxon>Bacteria</taxon>
        <taxon>Bacillati</taxon>
        <taxon>Actinomycetota</taxon>
        <taxon>Actinomycetes</taxon>
        <taxon>Pseudonocardiales</taxon>
        <taxon>Pseudonocardiaceae</taxon>
        <taxon>Saccharomonospora</taxon>
    </lineage>
</organism>
<protein>
    <submittedName>
        <fullName evidence="1">Uncharacterized protein</fullName>
    </submittedName>
</protein>
<dbReference type="HOGENOM" id="CLU_1936609_0_0_11"/>
<reference evidence="1 2" key="1">
    <citation type="journal article" date="2012" name="Stand. Genomic Sci.">
        <title>Genome sequence of the soil bacterium Saccharomonospora azurea type strain (NA-128(T)).</title>
        <authorList>
            <person name="Klenk H.P."/>
            <person name="Held B."/>
            <person name="Lucas S."/>
            <person name="Lapidus A."/>
            <person name="Copeland A."/>
            <person name="Hammon N."/>
            <person name="Pitluck S."/>
            <person name="Goodwin L.A."/>
            <person name="Han C."/>
            <person name="Tapia R."/>
            <person name="Brambilla E.M."/>
            <person name="Potter G."/>
            <person name="Land M."/>
            <person name="Ivanova N."/>
            <person name="Rohde M."/>
            <person name="Goker M."/>
            <person name="Detter J.C."/>
            <person name="Kyrpides N.C."/>
            <person name="Woyke T."/>
        </authorList>
    </citation>
    <scope>NUCLEOTIDE SEQUENCE [LARGE SCALE GENOMIC DNA]</scope>
    <source>
        <strain evidence="1 2">NA-128</strain>
    </source>
</reference>
<accession>H8GDD3</accession>
<proteinExistence type="predicted"/>
<dbReference type="RefSeq" id="WP_005444442.1">
    <property type="nucleotide sequence ID" value="NZ_CM001466.1"/>
</dbReference>
<keyword evidence="2" id="KW-1185">Reference proteome</keyword>
<evidence type="ECO:0000313" key="2">
    <source>
        <dbReference type="Proteomes" id="UP000004705"/>
    </source>
</evidence>
<dbReference type="OrthoDB" id="3626248at2"/>